<gene>
    <name evidence="3" type="ORF">SV7mr_05610</name>
</gene>
<feature type="transmembrane region" description="Helical" evidence="2">
    <location>
        <begin position="26"/>
        <end position="50"/>
    </location>
</feature>
<dbReference type="AlphaFoldDB" id="A0A517SPM7"/>
<sequence>MIINHHTHTRQSNCPQPQGPRSRRGAIMFCVLACLGVSLAIVTLMVRGAVSERRATRRRHQMNQTERLLDAGILRAVQQRQQNPSYQGESWTVKLPEPQADQPASIQIRIENGVTHVTAQLGERPSITSKSFQFKTSESE</sequence>
<dbReference type="EMBL" id="CP036272">
    <property type="protein sequence ID" value="QDT58072.1"/>
    <property type="molecule type" value="Genomic_DNA"/>
</dbReference>
<evidence type="ECO:0000313" key="4">
    <source>
        <dbReference type="Proteomes" id="UP000315003"/>
    </source>
</evidence>
<keyword evidence="2" id="KW-0472">Membrane</keyword>
<keyword evidence="2" id="KW-1133">Transmembrane helix</keyword>
<keyword evidence="4" id="KW-1185">Reference proteome</keyword>
<keyword evidence="2" id="KW-0812">Transmembrane</keyword>
<evidence type="ECO:0000256" key="2">
    <source>
        <dbReference type="SAM" id="Phobius"/>
    </source>
</evidence>
<proteinExistence type="predicted"/>
<protein>
    <submittedName>
        <fullName evidence="3">Uncharacterized protein</fullName>
    </submittedName>
</protein>
<evidence type="ECO:0000313" key="3">
    <source>
        <dbReference type="EMBL" id="QDT58072.1"/>
    </source>
</evidence>
<accession>A0A517SPM7</accession>
<organism evidence="3 4">
    <name type="scientific">Stieleria bergensis</name>
    <dbReference type="NCBI Taxonomy" id="2528025"/>
    <lineage>
        <taxon>Bacteria</taxon>
        <taxon>Pseudomonadati</taxon>
        <taxon>Planctomycetota</taxon>
        <taxon>Planctomycetia</taxon>
        <taxon>Pirellulales</taxon>
        <taxon>Pirellulaceae</taxon>
        <taxon>Stieleria</taxon>
    </lineage>
</organism>
<feature type="region of interest" description="Disordered" evidence="1">
    <location>
        <begin position="1"/>
        <end position="20"/>
    </location>
</feature>
<name>A0A517SPM7_9BACT</name>
<dbReference type="Proteomes" id="UP000315003">
    <property type="component" value="Chromosome"/>
</dbReference>
<evidence type="ECO:0000256" key="1">
    <source>
        <dbReference type="SAM" id="MobiDB-lite"/>
    </source>
</evidence>
<dbReference type="OrthoDB" id="279009at2"/>
<reference evidence="3 4" key="1">
    <citation type="submission" date="2019-02" db="EMBL/GenBank/DDBJ databases">
        <title>Deep-cultivation of Planctomycetes and their phenomic and genomic characterization uncovers novel biology.</title>
        <authorList>
            <person name="Wiegand S."/>
            <person name="Jogler M."/>
            <person name="Boedeker C."/>
            <person name="Pinto D."/>
            <person name="Vollmers J."/>
            <person name="Rivas-Marin E."/>
            <person name="Kohn T."/>
            <person name="Peeters S.H."/>
            <person name="Heuer A."/>
            <person name="Rast P."/>
            <person name="Oberbeckmann S."/>
            <person name="Bunk B."/>
            <person name="Jeske O."/>
            <person name="Meyerdierks A."/>
            <person name="Storesund J.E."/>
            <person name="Kallscheuer N."/>
            <person name="Luecker S."/>
            <person name="Lage O.M."/>
            <person name="Pohl T."/>
            <person name="Merkel B.J."/>
            <person name="Hornburger P."/>
            <person name="Mueller R.-W."/>
            <person name="Bruemmer F."/>
            <person name="Labrenz M."/>
            <person name="Spormann A.M."/>
            <person name="Op den Camp H."/>
            <person name="Overmann J."/>
            <person name="Amann R."/>
            <person name="Jetten M.S.M."/>
            <person name="Mascher T."/>
            <person name="Medema M.H."/>
            <person name="Devos D.P."/>
            <person name="Kaster A.-K."/>
            <person name="Ovreas L."/>
            <person name="Rohde M."/>
            <person name="Galperin M.Y."/>
            <person name="Jogler C."/>
        </authorList>
    </citation>
    <scope>NUCLEOTIDE SEQUENCE [LARGE SCALE GENOMIC DNA]</scope>
    <source>
        <strain evidence="3 4">SV_7m_r</strain>
    </source>
</reference>